<dbReference type="RefSeq" id="WP_128215543.1">
    <property type="nucleotide sequence ID" value="NZ_CP025746.1"/>
</dbReference>
<sequence>MKKKRLLVGLIILLITCSLISITIGSASIKATEAAKLIWFKIIGTNIDSVYVKIIFDIRLPRVILAITVGAGLGVSGAVFQGIFKNPMADPYILGISSGAALGATLAIILRLETKGLFFTTIFAFVGAFVSLILVYNIAKVGKKLPTSTLLLAGVAINFLFSSMISLSMILHREAMERIVYWTMGSFNEASYKQIIVVLPIVVLISFIFNLSYRQLNIMASGDEAAYTLGVEADKLKKYIILLSSIMVAVIVSVSGVIGFIGLIIPHIARLIVGANHRELIPFSFILGALFLLICDTLARTIMAPTELPVGAITSIFGAPFFIYLLWKRKRV</sequence>
<evidence type="ECO:0000256" key="1">
    <source>
        <dbReference type="ARBA" id="ARBA00004651"/>
    </source>
</evidence>
<name>A0A3R5VBU6_9CLOT</name>
<dbReference type="SUPFAM" id="SSF81345">
    <property type="entry name" value="ABC transporter involved in vitamin B12 uptake, BtuC"/>
    <property type="match status" value="1"/>
</dbReference>
<dbReference type="GO" id="GO:0022857">
    <property type="term" value="F:transmembrane transporter activity"/>
    <property type="evidence" value="ECO:0007669"/>
    <property type="project" value="InterPro"/>
</dbReference>
<accession>A0A3R5VBU6</accession>
<dbReference type="PANTHER" id="PTHR30472:SF25">
    <property type="entry name" value="ABC TRANSPORTER PERMEASE PROTEIN MJ0876-RELATED"/>
    <property type="match status" value="1"/>
</dbReference>
<evidence type="ECO:0000256" key="3">
    <source>
        <dbReference type="ARBA" id="ARBA00022448"/>
    </source>
</evidence>
<dbReference type="GO" id="GO:0005886">
    <property type="term" value="C:plasma membrane"/>
    <property type="evidence" value="ECO:0007669"/>
    <property type="project" value="UniProtKB-SubCell"/>
</dbReference>
<dbReference type="InterPro" id="IPR037294">
    <property type="entry name" value="ABC_BtuC-like"/>
</dbReference>
<keyword evidence="4" id="KW-1003">Cell membrane</keyword>
<feature type="transmembrane region" description="Helical" evidence="8">
    <location>
        <begin position="150"/>
        <end position="171"/>
    </location>
</feature>
<protein>
    <submittedName>
        <fullName evidence="9">Iron ABC transporter</fullName>
    </submittedName>
</protein>
<keyword evidence="3" id="KW-0813">Transport</keyword>
<keyword evidence="10" id="KW-1185">Reference proteome</keyword>
<evidence type="ECO:0000256" key="4">
    <source>
        <dbReference type="ARBA" id="ARBA00022475"/>
    </source>
</evidence>
<feature type="transmembrane region" description="Helical" evidence="8">
    <location>
        <begin position="63"/>
        <end position="80"/>
    </location>
</feature>
<dbReference type="Pfam" id="PF01032">
    <property type="entry name" value="FecCD"/>
    <property type="match status" value="1"/>
</dbReference>
<feature type="transmembrane region" description="Helical" evidence="8">
    <location>
        <begin position="192"/>
        <end position="213"/>
    </location>
</feature>
<evidence type="ECO:0000256" key="8">
    <source>
        <dbReference type="SAM" id="Phobius"/>
    </source>
</evidence>
<feature type="transmembrane region" description="Helical" evidence="8">
    <location>
        <begin position="37"/>
        <end position="56"/>
    </location>
</feature>
<comment type="subcellular location">
    <subcellularLocation>
        <location evidence="1">Cell membrane</location>
        <topology evidence="1">Multi-pass membrane protein</topology>
    </subcellularLocation>
</comment>
<keyword evidence="7 8" id="KW-0472">Membrane</keyword>
<evidence type="ECO:0000313" key="9">
    <source>
        <dbReference type="EMBL" id="QAA34832.1"/>
    </source>
</evidence>
<dbReference type="AlphaFoldDB" id="A0A3R5VBU6"/>
<keyword evidence="5 8" id="KW-0812">Transmembrane</keyword>
<reference evidence="9 10" key="1">
    <citation type="submission" date="2018-01" db="EMBL/GenBank/DDBJ databases">
        <title>Genome Sequencing and Assembly of Anaerobacter polyendosporus strain CT4.</title>
        <authorList>
            <person name="Tachaapaikoon C."/>
            <person name="Sutheeworapong S."/>
            <person name="Jenjaroenpun P."/>
            <person name="Wongsurawat T."/>
            <person name="Nookeaw I."/>
            <person name="Cheawchanlertfa P."/>
            <person name="Kosugi A."/>
            <person name="Cheevadhanarak S."/>
            <person name="Ratanakhanokchai K."/>
        </authorList>
    </citation>
    <scope>NUCLEOTIDE SEQUENCE [LARGE SCALE GENOMIC DNA]</scope>
    <source>
        <strain evidence="9 10">CT4</strain>
    </source>
</reference>
<evidence type="ECO:0000256" key="6">
    <source>
        <dbReference type="ARBA" id="ARBA00022989"/>
    </source>
</evidence>
<evidence type="ECO:0000256" key="7">
    <source>
        <dbReference type="ARBA" id="ARBA00023136"/>
    </source>
</evidence>
<gene>
    <name evidence="9" type="ORF">C1I91_26120</name>
</gene>
<feature type="transmembrane region" description="Helical" evidence="8">
    <location>
        <begin position="239"/>
        <end position="268"/>
    </location>
</feature>
<feature type="transmembrane region" description="Helical" evidence="8">
    <location>
        <begin position="117"/>
        <end position="138"/>
    </location>
</feature>
<feature type="transmembrane region" description="Helical" evidence="8">
    <location>
        <begin position="92"/>
        <end position="110"/>
    </location>
</feature>
<dbReference type="EMBL" id="CP025746">
    <property type="protein sequence ID" value="QAA34832.1"/>
    <property type="molecule type" value="Genomic_DNA"/>
</dbReference>
<feature type="transmembrane region" description="Helical" evidence="8">
    <location>
        <begin position="280"/>
        <end position="302"/>
    </location>
</feature>
<dbReference type="PANTHER" id="PTHR30472">
    <property type="entry name" value="FERRIC ENTEROBACTIN TRANSPORT SYSTEM PERMEASE PROTEIN"/>
    <property type="match status" value="1"/>
</dbReference>
<evidence type="ECO:0000256" key="2">
    <source>
        <dbReference type="ARBA" id="ARBA00007935"/>
    </source>
</evidence>
<dbReference type="FunFam" id="1.10.3470.10:FF:000001">
    <property type="entry name" value="Vitamin B12 ABC transporter permease BtuC"/>
    <property type="match status" value="1"/>
</dbReference>
<dbReference type="GO" id="GO:0033214">
    <property type="term" value="P:siderophore-iron import into cell"/>
    <property type="evidence" value="ECO:0007669"/>
    <property type="project" value="TreeGrafter"/>
</dbReference>
<dbReference type="Gene3D" id="1.10.3470.10">
    <property type="entry name" value="ABC transporter involved in vitamin B12 uptake, BtuC"/>
    <property type="match status" value="1"/>
</dbReference>
<dbReference type="OrthoDB" id="9792889at2"/>
<proteinExistence type="inferred from homology"/>
<dbReference type="CDD" id="cd06550">
    <property type="entry name" value="TM_ABC_iron-siderophores_like"/>
    <property type="match status" value="1"/>
</dbReference>
<evidence type="ECO:0000256" key="5">
    <source>
        <dbReference type="ARBA" id="ARBA00022692"/>
    </source>
</evidence>
<comment type="similarity">
    <text evidence="2">Belongs to the binding-protein-dependent transport system permease family. FecCD subfamily.</text>
</comment>
<dbReference type="KEGG" id="cmah:C1I91_26120"/>
<feature type="transmembrane region" description="Helical" evidence="8">
    <location>
        <begin position="308"/>
        <end position="327"/>
    </location>
</feature>
<dbReference type="InterPro" id="IPR000522">
    <property type="entry name" value="ABC_transptr_permease_BtuC"/>
</dbReference>
<dbReference type="Proteomes" id="UP000286268">
    <property type="component" value="Chromosome"/>
</dbReference>
<keyword evidence="6 8" id="KW-1133">Transmembrane helix</keyword>
<evidence type="ECO:0000313" key="10">
    <source>
        <dbReference type="Proteomes" id="UP000286268"/>
    </source>
</evidence>
<organism evidence="9 10">
    <name type="scientific">Clostridium manihotivorum</name>
    <dbReference type="NCBI Taxonomy" id="2320868"/>
    <lineage>
        <taxon>Bacteria</taxon>
        <taxon>Bacillati</taxon>
        <taxon>Bacillota</taxon>
        <taxon>Clostridia</taxon>
        <taxon>Eubacteriales</taxon>
        <taxon>Clostridiaceae</taxon>
        <taxon>Clostridium</taxon>
    </lineage>
</organism>